<accession>A0AAD7VG44</accession>
<dbReference type="GO" id="GO:0005829">
    <property type="term" value="C:cytosol"/>
    <property type="evidence" value="ECO:0007669"/>
    <property type="project" value="TreeGrafter"/>
</dbReference>
<dbReference type="EMBL" id="JARAOO010000003">
    <property type="protein sequence ID" value="KAJ7974260.1"/>
    <property type="molecule type" value="Genomic_DNA"/>
</dbReference>
<dbReference type="InterPro" id="IPR045189">
    <property type="entry name" value="UBR4-like"/>
</dbReference>
<dbReference type="PANTHER" id="PTHR21725">
    <property type="entry name" value="E3 UBIQUITIN-PROTEIN LIGASE UBR4"/>
    <property type="match status" value="1"/>
</dbReference>
<sequence length="1367" mass="153811">MAENLEKLANALFVDNKPILSGDLLQKLRSDDSIRLGLEQFYLILKHGVKTVGDGKLQLESWNDLQIQAVCSIAYGIAFVSRSLSVEQAEPIIVAVIQQSIEFVLCYLEKSKFNEDDLGIQNNMVHFLEITLVDEMDKASELLESFSISSLVDLLPVVAGFCGSHDHIKCHLEGFSCSKEEKRMDRLLMTLASECMLSDRLETEFSTHNSHQDFSKLVFLSQHLVVSHGGSIPRLFMLCNELIQHKDLSDEKIVSVNFRKRLSFTLRILKLLGSLTKDAPYVEHDASLMSAVASFADVIPSLFRLGFEFVNSHASVEGSLETIILMVLEEFLQNIQVIFCNSSVPKNIQACIIASILDSLDISVWRYDKCAPNSKPPLAYFPRSVLYMLKLIRDIKRRSHQVLDWKGFHEDVARTSADLPSDSPSCHVRLQTVPLLKRYTFEDLLKLIFPSSKQWIDNLVHLAFFLHCEGLKLRPKVERSYSSSAKFSCTTEVENPSSHEDEALFGDLFSESGRSVGSNDGCDQPLAAAVSSSTSCCNMPIQAASEVLSFLKMCIFSPEWDYSIFEDGCKKLVGEHIDIMLCLISCEGCCSEDIMSDSCAPIQEDRKTGHIHELCFDLLHTLLMHHALSNSLEDHLVEKILNVENGAFTYNNRTLTLLAHTLFLRAGSTGSQLRTKIYTGYVAFIVEKARSVCSNFLSIKELLGTLPLLFHIEILLMAFHLSSEGEKKMFANLIFTTLKEIDTPYMDFNCKQLSSWALVVSRLILVLRHMIFHQHTCPSSLLLDVRSKLREAPRSRSFLPNNVTDQWSSWTLTAVKDLMGGDDMAIDRLTLSWDDIYGTFSWILGFWKGKKALTVEDLIVERYIFILCWDIPSLDTVSDHVFPLWSDPQNVDTSTMLYFFYSSHSFLGHHEAIGKYAGFPDFVVGLLQHLSDSHLSEDIEELGWGFLRNGLWLSLVLSVTNAGIWGSRTENAVLGPGQFWTENTSGDRNYVNIARGLFPSVIEAGQVALLVKLLSTLLDRYVQIYQKAFLATFCNKQNRATEFSPLLLLKHSGIDKFLQDELLERNGTNSSELESVLSIVSKLDATVDKKASGIVSRASWECMIHGFPFNLSTHSATVLSCILCIRGIISILDVLLGLKDVVGNFALEADVLQQIFDTVMTIKYDRIFESIQGKCETIYLSLSAELEGSDYYGNLILMKHMECFLREINARGVSDSSVHEWLITKVIDTLGSLRKDPSKSVMFQFYLGVEDVTNQINKLFRLHRGDLLVLIDSLDTCYSESVNVKVLGFFVDILSGDQSPDLRQKIKRKFLDMDLLRLSKWLENRLLGCVMDSSDGINCEKGSSASLRESTVNFILCLLSSSPENSK</sequence>
<dbReference type="GO" id="GO:0009926">
    <property type="term" value="P:auxin polar transport"/>
    <property type="evidence" value="ECO:0007669"/>
    <property type="project" value="TreeGrafter"/>
</dbReference>
<proteinExistence type="predicted"/>
<reference evidence="1" key="1">
    <citation type="journal article" date="2023" name="Science">
        <title>Elucidation of the pathway for biosynthesis of saponin adjuvants from the soapbark tree.</title>
        <authorList>
            <person name="Reed J."/>
            <person name="Orme A."/>
            <person name="El-Demerdash A."/>
            <person name="Owen C."/>
            <person name="Martin L.B.B."/>
            <person name="Misra R.C."/>
            <person name="Kikuchi S."/>
            <person name="Rejzek M."/>
            <person name="Martin A.C."/>
            <person name="Harkess A."/>
            <person name="Leebens-Mack J."/>
            <person name="Louveau T."/>
            <person name="Stephenson M.J."/>
            <person name="Osbourn A."/>
        </authorList>
    </citation>
    <scope>NUCLEOTIDE SEQUENCE</scope>
    <source>
        <strain evidence="1">S10</strain>
    </source>
</reference>
<name>A0AAD7VG44_QUISA</name>
<keyword evidence="2" id="KW-1185">Reference proteome</keyword>
<comment type="caution">
    <text evidence="1">The sequence shown here is derived from an EMBL/GenBank/DDBJ whole genome shotgun (WGS) entry which is preliminary data.</text>
</comment>
<organism evidence="1 2">
    <name type="scientific">Quillaja saponaria</name>
    <name type="common">Soap bark tree</name>
    <dbReference type="NCBI Taxonomy" id="32244"/>
    <lineage>
        <taxon>Eukaryota</taxon>
        <taxon>Viridiplantae</taxon>
        <taxon>Streptophyta</taxon>
        <taxon>Embryophyta</taxon>
        <taxon>Tracheophyta</taxon>
        <taxon>Spermatophyta</taxon>
        <taxon>Magnoliopsida</taxon>
        <taxon>eudicotyledons</taxon>
        <taxon>Gunneridae</taxon>
        <taxon>Pentapetalae</taxon>
        <taxon>rosids</taxon>
        <taxon>fabids</taxon>
        <taxon>Fabales</taxon>
        <taxon>Quillajaceae</taxon>
        <taxon>Quillaja</taxon>
    </lineage>
</organism>
<dbReference type="KEGG" id="qsa:O6P43_004359"/>
<evidence type="ECO:0000313" key="1">
    <source>
        <dbReference type="EMBL" id="KAJ7974260.1"/>
    </source>
</evidence>
<protein>
    <submittedName>
        <fullName evidence="1">Auxin transport protein BIG</fullName>
    </submittedName>
</protein>
<gene>
    <name evidence="1" type="ORF">O6P43_004359</name>
</gene>
<evidence type="ECO:0000313" key="2">
    <source>
        <dbReference type="Proteomes" id="UP001163823"/>
    </source>
</evidence>
<dbReference type="GO" id="GO:0009506">
    <property type="term" value="C:plasmodesma"/>
    <property type="evidence" value="ECO:0007669"/>
    <property type="project" value="TreeGrafter"/>
</dbReference>
<dbReference type="Proteomes" id="UP001163823">
    <property type="component" value="Chromosome 3"/>
</dbReference>
<dbReference type="PANTHER" id="PTHR21725:SF1">
    <property type="entry name" value="E3 UBIQUITIN-PROTEIN LIGASE UBR4"/>
    <property type="match status" value="1"/>
</dbReference>